<evidence type="ECO:0000259" key="7">
    <source>
        <dbReference type="PROSITE" id="PS51805"/>
    </source>
</evidence>
<dbReference type="InterPro" id="IPR011011">
    <property type="entry name" value="Znf_FYVE_PHD"/>
</dbReference>
<evidence type="ECO:0008006" key="10">
    <source>
        <dbReference type="Google" id="ProtNLM"/>
    </source>
</evidence>
<evidence type="ECO:0000256" key="1">
    <source>
        <dbReference type="ARBA" id="ARBA00022723"/>
    </source>
</evidence>
<evidence type="ECO:0000259" key="6">
    <source>
        <dbReference type="PROSITE" id="PS50016"/>
    </source>
</evidence>
<keyword evidence="3" id="KW-0862">Zinc</keyword>
<name>A0ABD2QGG3_9PLAT</name>
<feature type="compositionally biased region" description="Basic and acidic residues" evidence="5">
    <location>
        <begin position="1"/>
        <end position="12"/>
    </location>
</feature>
<feature type="domain" description="PHD-type" evidence="7">
    <location>
        <begin position="195"/>
        <end position="312"/>
    </location>
</feature>
<feature type="region of interest" description="Disordered" evidence="5">
    <location>
        <begin position="1"/>
        <end position="97"/>
    </location>
</feature>
<dbReference type="InterPro" id="IPR013083">
    <property type="entry name" value="Znf_RING/FYVE/PHD"/>
</dbReference>
<keyword evidence="1" id="KW-0479">Metal-binding</keyword>
<dbReference type="EMBL" id="JBJKFK010000262">
    <property type="protein sequence ID" value="KAL3318292.1"/>
    <property type="molecule type" value="Genomic_DNA"/>
</dbReference>
<dbReference type="Gene3D" id="3.30.40.10">
    <property type="entry name" value="Zinc/RING finger domain, C3HC4 (zinc finger)"/>
    <property type="match status" value="2"/>
</dbReference>
<evidence type="ECO:0000256" key="3">
    <source>
        <dbReference type="ARBA" id="ARBA00022833"/>
    </source>
</evidence>
<feature type="compositionally biased region" description="Acidic residues" evidence="5">
    <location>
        <begin position="39"/>
        <end position="60"/>
    </location>
</feature>
<evidence type="ECO:0000256" key="5">
    <source>
        <dbReference type="SAM" id="MobiDB-lite"/>
    </source>
</evidence>
<dbReference type="InterPro" id="IPR034732">
    <property type="entry name" value="EPHD"/>
</dbReference>
<dbReference type="PANTHER" id="PTHR13793:SF150">
    <property type="entry name" value="PHD FINGER PROTEIN 14"/>
    <property type="match status" value="1"/>
</dbReference>
<proteinExistence type="predicted"/>
<dbReference type="Proteomes" id="UP001626550">
    <property type="component" value="Unassembled WGS sequence"/>
</dbReference>
<dbReference type="InterPro" id="IPR050701">
    <property type="entry name" value="Histone_Mod_Regulator"/>
</dbReference>
<evidence type="ECO:0000313" key="8">
    <source>
        <dbReference type="EMBL" id="KAL3318292.1"/>
    </source>
</evidence>
<dbReference type="PROSITE" id="PS50016">
    <property type="entry name" value="ZF_PHD_2"/>
    <property type="match status" value="1"/>
</dbReference>
<evidence type="ECO:0000256" key="2">
    <source>
        <dbReference type="ARBA" id="ARBA00022771"/>
    </source>
</evidence>
<dbReference type="GO" id="GO:0008270">
    <property type="term" value="F:zinc ion binding"/>
    <property type="evidence" value="ECO:0007669"/>
    <property type="project" value="UniProtKB-KW"/>
</dbReference>
<dbReference type="SMART" id="SM00249">
    <property type="entry name" value="PHD"/>
    <property type="match status" value="1"/>
</dbReference>
<dbReference type="InterPro" id="IPR001965">
    <property type="entry name" value="Znf_PHD"/>
</dbReference>
<dbReference type="AlphaFoldDB" id="A0ABD2QGG3"/>
<reference evidence="8 9" key="1">
    <citation type="submission" date="2024-11" db="EMBL/GenBank/DDBJ databases">
        <title>Adaptive evolution of stress response genes in parasites aligns with host niche diversity.</title>
        <authorList>
            <person name="Hahn C."/>
            <person name="Resl P."/>
        </authorList>
    </citation>
    <scope>NUCLEOTIDE SEQUENCE [LARGE SCALE GENOMIC DNA]</scope>
    <source>
        <strain evidence="8">EGGRZ-B1_66</strain>
        <tissue evidence="8">Body</tissue>
    </source>
</reference>
<evidence type="ECO:0000313" key="9">
    <source>
        <dbReference type="Proteomes" id="UP001626550"/>
    </source>
</evidence>
<dbReference type="PROSITE" id="PS01359">
    <property type="entry name" value="ZF_PHD_1"/>
    <property type="match status" value="1"/>
</dbReference>
<feature type="compositionally biased region" description="Basic and acidic residues" evidence="5">
    <location>
        <begin position="84"/>
        <end position="97"/>
    </location>
</feature>
<evidence type="ECO:0000256" key="4">
    <source>
        <dbReference type="PROSITE-ProRule" id="PRU00146"/>
    </source>
</evidence>
<keyword evidence="2 4" id="KW-0863">Zinc-finger</keyword>
<dbReference type="PANTHER" id="PTHR13793">
    <property type="entry name" value="PHD FINGER PROTEINS"/>
    <property type="match status" value="1"/>
</dbReference>
<gene>
    <name evidence="8" type="ORF">Ciccas_003053</name>
</gene>
<dbReference type="InterPro" id="IPR019787">
    <property type="entry name" value="Znf_PHD-finger"/>
</dbReference>
<accession>A0ABD2QGG3</accession>
<dbReference type="CDD" id="cd15561">
    <property type="entry name" value="PHD1_PHF14"/>
    <property type="match status" value="1"/>
</dbReference>
<dbReference type="SUPFAM" id="SSF57903">
    <property type="entry name" value="FYVE/PHD zinc finger"/>
    <property type="match status" value="1"/>
</dbReference>
<protein>
    <recommendedName>
        <fullName evidence="10">PHD finger protein 14</fullName>
    </recommendedName>
</protein>
<feature type="domain" description="PHD-type" evidence="6">
    <location>
        <begin position="129"/>
        <end position="189"/>
    </location>
</feature>
<dbReference type="PROSITE" id="PS51805">
    <property type="entry name" value="EPHD"/>
    <property type="match status" value="1"/>
</dbReference>
<keyword evidence="9" id="KW-1185">Reference proteome</keyword>
<dbReference type="Pfam" id="PF13832">
    <property type="entry name" value="zf-HC5HC2H_2"/>
    <property type="match status" value="1"/>
</dbReference>
<comment type="caution">
    <text evidence="8">The sequence shown here is derived from an EMBL/GenBank/DDBJ whole genome shotgun (WGS) entry which is preliminary data.</text>
</comment>
<sequence>MASGGDKTDGDIQKLMTSMRAARDPSKRVIKPTNTDLSLFDELDDDSDSEYVAGEEEDSDDSNRFGSNSSDNEEDSASNSGSSDQKDSENPSPADKSELELIETQCPKKEPNVVKIPTISHSASAKLKSRVCLLCLHDHSLPTDELIECDRCGVIVHEDCHKVANGIFINDTNSSSSTDPWFCEPCLAGVVNPIPQGCELCPNQGGVFKRTDNNCWVHLLCALYIPGIAYNEPDTLMDVTLSELPGKNWSAHECSLCEVKFFAWTGICICCDAGMCKNYFHCAEKRSLGRANVRRESQRPILRPVLTAHGQAADQTAKAKLFECNWPREAGTKQ</sequence>
<organism evidence="8 9">
    <name type="scientific">Cichlidogyrus casuarinus</name>
    <dbReference type="NCBI Taxonomy" id="1844966"/>
    <lineage>
        <taxon>Eukaryota</taxon>
        <taxon>Metazoa</taxon>
        <taxon>Spiralia</taxon>
        <taxon>Lophotrochozoa</taxon>
        <taxon>Platyhelminthes</taxon>
        <taxon>Monogenea</taxon>
        <taxon>Monopisthocotylea</taxon>
        <taxon>Dactylogyridea</taxon>
        <taxon>Ancyrocephalidae</taxon>
        <taxon>Cichlidogyrus</taxon>
    </lineage>
</organism>
<dbReference type="InterPro" id="IPR019786">
    <property type="entry name" value="Zinc_finger_PHD-type_CS"/>
</dbReference>